<feature type="compositionally biased region" description="Low complexity" evidence="1">
    <location>
        <begin position="976"/>
        <end position="993"/>
    </location>
</feature>
<feature type="compositionally biased region" description="Pro residues" evidence="1">
    <location>
        <begin position="157"/>
        <end position="178"/>
    </location>
</feature>
<evidence type="ECO:0000313" key="3">
    <source>
        <dbReference type="EMBL" id="KAL2090557.1"/>
    </source>
</evidence>
<feature type="region of interest" description="Disordered" evidence="1">
    <location>
        <begin position="393"/>
        <end position="412"/>
    </location>
</feature>
<feature type="compositionally biased region" description="Polar residues" evidence="1">
    <location>
        <begin position="393"/>
        <end position="406"/>
    </location>
</feature>
<feature type="compositionally biased region" description="Basic and acidic residues" evidence="1">
    <location>
        <begin position="1064"/>
        <end position="1079"/>
    </location>
</feature>
<name>A0ABD1JUP2_9TELE</name>
<feature type="compositionally biased region" description="Basic and acidic residues" evidence="1">
    <location>
        <begin position="1233"/>
        <end position="1253"/>
    </location>
</feature>
<feature type="compositionally biased region" description="Low complexity" evidence="1">
    <location>
        <begin position="651"/>
        <end position="665"/>
    </location>
</feature>
<feature type="region of interest" description="Disordered" evidence="1">
    <location>
        <begin position="1166"/>
        <end position="1307"/>
    </location>
</feature>
<gene>
    <name evidence="3" type="ORF">ACEWY4_012820</name>
</gene>
<sequence>MPPPTPHYCPAPPTPPPSYCTQPPPSYCPAPPPTTLLYANPHPLTVHNHHLLTVQHPPTPPTPHYCPAPPTPPTPPPHHITVHPLPPPPSYCPAPPHPPPTPHYCPAPPTPPPHHITVHPLPPPPSYCPAPPPTTLLYATPHPLTVHNPHLLTDQHPPTPPPSYCTQPPPSYCPAPPTPPSPTTTLLYNPTPTTFLLSSTPPPPPPPHHITVQPYPHHLLTVQHPPTPPHPPLLSSTPHPSPTPHYCTPPTPTTFLLFSTPHPPTLLLYTTTTFLLSSTPPPPPHPPLLSSTPPLPHTTLLYTPYPHHLPIVQHPPPPHPLTVHNHHLLTVQHPPHHITVHPPHPHHLPTCLKKPALCCSFPQLPLVSLPEHNLDATVTSTEKMLAAHCQEAKNNSDCTQNGTPSQARGPATSMDALSPFFKKKAHILEVLRKLEESDPLKFHPSSCLSSHHDMGHPSSCLSSYHDMGQVLFPGDLPGTSMSRTPHCRHSSSDSDIHEYASVEGGLQEDRGRGHGGCPSCRLLTQKSSLDSLLKVTPGHGASFAAATAAIVPVREEGVGGQVWVESHQQGALAGAPDPHVDIPSRESTSQPYTVSTRMESRAALGSESEASDRSQEAGDHKDKVVDRLSLQKSLSRGSDSALQGEDATHIDAPPSQSQDQSQAGSRAEQDRTYLVVDTDAAVKDEECEDSEKICNGVYFSSNETSMSKKVAVDSYSPAPVPERSTSQQQQQQSSGKSKFALSPTSPTSCLSEAKPSPISSPSRLLKFLKIPAIGERPQTAQALRLSPQLTRSSKIPCRNNNYEVYHSPVMARKATTTEREKVSSSSSCKTDTYPGTHSAPTSPPKPDDNLCPPVPVKEVSYSSHPAPKPGQSPKGASQSSSQSQRNSQKVPHYENVSDLAAASNSMMQFNPYPQREGGATEKQQVSTSDEKLLSPHSKNSDSSPATGDSPSDSSSEEEEETDTESPVWQKPHQHFSLPSSSSSASSKAQRVSAYSSMKDRPQERIAPEVVQPQVAESVQSAQPTGSRKGDQPPSLPKRTVSAKPQNETSHHPFKERLAALGKLKSNEDLHQQPMDKKEAQCIVGRGPAPSAPGNNERSKTAERQGSVVEHRHTKYTDSLDGKPYPKTSLAGYTKYPSTCHELSPKSAAAASKGELESFSPRVYVAKSEGPKIKMGMSSSTEPPVVMRSYGKCQVPPSHHSKTSPSPQSSPTKVPSKSPSKAGQASSYPRGMKPTHDDRGQAQKHPARPEDKSKLTAGKKKFVHAESFPPPPPPRPPVDASASTQSLEEKKPLASASGPQSAIEQKVMRGIEENMLKLQEQDRSQAVETKQKTSNGIASWFGLKKSKLPALSRKPEMSKLRLNMSSSSSSSASSGANKDSKGGPRKVVESLNISKLMEKAEDLRKALEEERAYVNGVGVGVPLDRSGRGHSCEVVMDPAQGQLSLMYRGVTADNFMQQLLNRVDDKGAASFGMAHRRLSFDSKRSQPAFLHQRNGMSHTKSRDEMDKGPGMVGRDEVISDENLAESMSSQHFTGSGASMRTLDSGIGTFPLPDYASSAAGKSIPKTRPHGEQGFSASQGKHGALMKVPRKARTLERELSSLEEVNPSALYGGAMEGKGPSMHLSSTIHEDIDAYGAHMQTPPSKNWTFPNLKASAGTTDVYLGVQGDLEPSGQGTPSRRKQGVPPPPREVDPSSLPLAPQMGLSRRGKSRIPGGPEVGKEGGLELVKERPDDILSPSRPQALETPESLSDSLYDSLSSCGSQG</sequence>
<feature type="region of interest" description="Disordered" evidence="1">
    <location>
        <begin position="153"/>
        <end position="178"/>
    </location>
</feature>
<feature type="compositionally biased region" description="Basic and acidic residues" evidence="1">
    <location>
        <begin position="1096"/>
        <end position="1120"/>
    </location>
</feature>
<feature type="compositionally biased region" description="Basic and acidic residues" evidence="1">
    <location>
        <begin position="997"/>
        <end position="1006"/>
    </location>
</feature>
<feature type="compositionally biased region" description="Polar residues" evidence="1">
    <location>
        <begin position="823"/>
        <end position="840"/>
    </location>
</feature>
<feature type="region of interest" description="Disordered" evidence="1">
    <location>
        <begin position="1351"/>
        <end position="1385"/>
    </location>
</feature>
<feature type="compositionally biased region" description="Low complexity" evidence="1">
    <location>
        <begin position="1746"/>
        <end position="1762"/>
    </location>
</feature>
<feature type="domain" description="Nck-associated protein 5 C-terminal" evidence="2">
    <location>
        <begin position="1299"/>
        <end position="1599"/>
    </location>
</feature>
<protein>
    <recommendedName>
        <fullName evidence="2">Nck-associated protein 5 C-terminal domain-containing protein</fullName>
    </recommendedName>
</protein>
<feature type="compositionally biased region" description="Low complexity" evidence="1">
    <location>
        <begin position="940"/>
        <end position="953"/>
    </location>
</feature>
<feature type="compositionally biased region" description="Basic and acidic residues" evidence="1">
    <location>
        <begin position="1048"/>
        <end position="1057"/>
    </location>
</feature>
<feature type="compositionally biased region" description="Low complexity" evidence="1">
    <location>
        <begin position="1194"/>
        <end position="1220"/>
    </location>
</feature>
<comment type="caution">
    <text evidence="3">The sequence shown here is derived from an EMBL/GenBank/DDBJ whole genome shotgun (WGS) entry which is preliminary data.</text>
</comment>
<feature type="region of interest" description="Disordered" evidence="1">
    <location>
        <begin position="811"/>
        <end position="1125"/>
    </location>
</feature>
<reference evidence="3 4" key="1">
    <citation type="submission" date="2024-09" db="EMBL/GenBank/DDBJ databases">
        <title>A chromosome-level genome assembly of Gray's grenadier anchovy, Coilia grayii.</title>
        <authorList>
            <person name="Fu Z."/>
        </authorList>
    </citation>
    <scope>NUCLEOTIDE SEQUENCE [LARGE SCALE GENOMIC DNA]</scope>
    <source>
        <strain evidence="3">G4</strain>
        <tissue evidence="3">Muscle</tissue>
    </source>
</reference>
<dbReference type="EMBL" id="JBHFQA010000011">
    <property type="protein sequence ID" value="KAL2090557.1"/>
    <property type="molecule type" value="Genomic_DNA"/>
</dbReference>
<evidence type="ECO:0000256" key="1">
    <source>
        <dbReference type="SAM" id="MobiDB-lite"/>
    </source>
</evidence>
<feature type="compositionally biased region" description="Acidic residues" evidence="1">
    <location>
        <begin position="954"/>
        <end position="963"/>
    </location>
</feature>
<evidence type="ECO:0000313" key="4">
    <source>
        <dbReference type="Proteomes" id="UP001591681"/>
    </source>
</evidence>
<feature type="region of interest" description="Disordered" evidence="1">
    <location>
        <begin position="1662"/>
        <end position="1762"/>
    </location>
</feature>
<feature type="compositionally biased region" description="Polar residues" evidence="1">
    <location>
        <begin position="585"/>
        <end position="597"/>
    </location>
</feature>
<feature type="compositionally biased region" description="Polar residues" evidence="1">
    <location>
        <begin position="630"/>
        <end position="641"/>
    </location>
</feature>
<feature type="compositionally biased region" description="Polar residues" evidence="1">
    <location>
        <begin position="1014"/>
        <end position="1025"/>
    </location>
</feature>
<dbReference type="Proteomes" id="UP001591681">
    <property type="component" value="Unassembled WGS sequence"/>
</dbReference>
<dbReference type="PRINTS" id="PR01217">
    <property type="entry name" value="PRICHEXTENSN"/>
</dbReference>
<feature type="compositionally biased region" description="Pro residues" evidence="1">
    <location>
        <begin position="1267"/>
        <end position="1276"/>
    </location>
</feature>
<feature type="compositionally biased region" description="Basic and acidic residues" evidence="1">
    <location>
        <begin position="610"/>
        <end position="626"/>
    </location>
</feature>
<dbReference type="PANTHER" id="PTHR21740:SF3">
    <property type="entry name" value="NCK-ASSOCIATED PROTEIN 5-LIKE"/>
    <property type="match status" value="1"/>
</dbReference>
<evidence type="ECO:0000259" key="2">
    <source>
        <dbReference type="Pfam" id="PF15246"/>
    </source>
</evidence>
<organism evidence="3 4">
    <name type="scientific">Coilia grayii</name>
    <name type="common">Gray's grenadier anchovy</name>
    <dbReference type="NCBI Taxonomy" id="363190"/>
    <lineage>
        <taxon>Eukaryota</taxon>
        <taxon>Metazoa</taxon>
        <taxon>Chordata</taxon>
        <taxon>Craniata</taxon>
        <taxon>Vertebrata</taxon>
        <taxon>Euteleostomi</taxon>
        <taxon>Actinopterygii</taxon>
        <taxon>Neopterygii</taxon>
        <taxon>Teleostei</taxon>
        <taxon>Clupei</taxon>
        <taxon>Clupeiformes</taxon>
        <taxon>Clupeoidei</taxon>
        <taxon>Engraulidae</taxon>
        <taxon>Coilinae</taxon>
        <taxon>Coilia</taxon>
    </lineage>
</organism>
<dbReference type="Pfam" id="PF15246">
    <property type="entry name" value="NCKAP5"/>
    <property type="match status" value="1"/>
</dbReference>
<proteinExistence type="predicted"/>
<dbReference type="InterPro" id="IPR026163">
    <property type="entry name" value="Nckap5l"/>
</dbReference>
<feature type="compositionally biased region" description="Low complexity" evidence="1">
    <location>
        <begin position="1364"/>
        <end position="1373"/>
    </location>
</feature>
<dbReference type="InterPro" id="IPR032769">
    <property type="entry name" value="NCKAP5_C"/>
</dbReference>
<feature type="region of interest" description="Disordered" evidence="1">
    <location>
        <begin position="568"/>
        <end position="672"/>
    </location>
</feature>
<feature type="compositionally biased region" description="Low complexity" evidence="1">
    <location>
        <begin position="871"/>
        <end position="888"/>
    </location>
</feature>
<feature type="compositionally biased region" description="Basic and acidic residues" evidence="1">
    <location>
        <begin position="1716"/>
        <end position="1731"/>
    </location>
</feature>
<accession>A0ABD1JUP2</accession>
<keyword evidence="4" id="KW-1185">Reference proteome</keyword>
<dbReference type="PANTHER" id="PTHR21740">
    <property type="entry name" value="NCK-ASSOCIATED PROTEIN 5"/>
    <property type="match status" value="1"/>
</dbReference>
<feature type="region of interest" description="Disordered" evidence="1">
    <location>
        <begin position="710"/>
        <end position="760"/>
    </location>
</feature>
<feature type="region of interest" description="Disordered" evidence="1">
    <location>
        <begin position="1556"/>
        <end position="1584"/>
    </location>
</feature>